<dbReference type="Pfam" id="PF00090">
    <property type="entry name" value="TSP_1"/>
    <property type="match status" value="1"/>
</dbReference>
<feature type="non-terminal residue" evidence="5">
    <location>
        <position position="1"/>
    </location>
</feature>
<dbReference type="SUPFAM" id="SSF82895">
    <property type="entry name" value="TSP-1 type 1 repeat"/>
    <property type="match status" value="1"/>
</dbReference>
<dbReference type="Gene3D" id="2.20.100.10">
    <property type="entry name" value="Thrombospondin type-1 (TSP1) repeat"/>
    <property type="match status" value="1"/>
</dbReference>
<gene>
    <name evidence="5" type="ORF">P5673_031533</name>
</gene>
<evidence type="ECO:0000256" key="2">
    <source>
        <dbReference type="ARBA" id="ARBA00023157"/>
    </source>
</evidence>
<proteinExistence type="predicted"/>
<reference evidence="5" key="2">
    <citation type="journal article" date="2023" name="Science">
        <title>Genomic signatures of disease resistance in endangered staghorn corals.</title>
        <authorList>
            <person name="Vollmer S.V."/>
            <person name="Selwyn J.D."/>
            <person name="Despard B.A."/>
            <person name="Roesel C.L."/>
        </authorList>
    </citation>
    <scope>NUCLEOTIDE SEQUENCE</scope>
    <source>
        <strain evidence="5">K2</strain>
    </source>
</reference>
<protein>
    <submittedName>
        <fullName evidence="5">Semaphorin-5B</fullName>
    </submittedName>
</protein>
<dbReference type="InterPro" id="IPR000884">
    <property type="entry name" value="TSP1_rpt"/>
</dbReference>
<feature type="transmembrane region" description="Helical" evidence="4">
    <location>
        <begin position="305"/>
        <end position="326"/>
    </location>
</feature>
<keyword evidence="4" id="KW-0812">Transmembrane</keyword>
<dbReference type="PROSITE" id="PS50092">
    <property type="entry name" value="TSP1"/>
    <property type="match status" value="1"/>
</dbReference>
<dbReference type="InterPro" id="IPR052065">
    <property type="entry name" value="Compl_asym_regulator"/>
</dbReference>
<organism evidence="5 6">
    <name type="scientific">Acropora cervicornis</name>
    <name type="common">Staghorn coral</name>
    <dbReference type="NCBI Taxonomy" id="6130"/>
    <lineage>
        <taxon>Eukaryota</taxon>
        <taxon>Metazoa</taxon>
        <taxon>Cnidaria</taxon>
        <taxon>Anthozoa</taxon>
        <taxon>Hexacorallia</taxon>
        <taxon>Scleractinia</taxon>
        <taxon>Astrocoeniina</taxon>
        <taxon>Acroporidae</taxon>
        <taxon>Acropora</taxon>
    </lineage>
</organism>
<dbReference type="PRINTS" id="PR01705">
    <property type="entry name" value="TSP1REPEAT"/>
</dbReference>
<dbReference type="SMART" id="SM00209">
    <property type="entry name" value="TSP1"/>
    <property type="match status" value="2"/>
</dbReference>
<evidence type="ECO:0000313" key="6">
    <source>
        <dbReference type="Proteomes" id="UP001249851"/>
    </source>
</evidence>
<dbReference type="PANTHER" id="PTHR22906:SF55">
    <property type="entry name" value="EGF-LIKE DOMAIN-CONTAINING PROTEIN"/>
    <property type="match status" value="1"/>
</dbReference>
<feature type="region of interest" description="Disordered" evidence="3">
    <location>
        <begin position="336"/>
        <end position="406"/>
    </location>
</feature>
<sequence length="406" mass="45835">KHRRYKYGKNRKNNKSNEIQDLEKKKLRRALKSAQISQNHFVTWFVTFLSVDLTVGWEGERSWEILGVQHGNWSAWGKWSECSTETWAGVRSRSRTCTNPLPRSGGRTCVGESMQYEPCSLEIQGKEKRLDKSSNAVEFNDKRGCQVQNHSYGQRIKINCSGFGGVKRDNRLWKRSGTGKWKPWSNWSVCAVEGFQIIRRNCSKEPCLGERLQERNCTQTNGRCEGVIDCGWEVWSSCFCDHGLNLAKKGSGVMYRVRKCCSTCPNEPSCANSVEFKLCFCKRPTSVLGQEQGPHPSNKVIAGPVIGEIVGSVVVIGLCVVVICYVNHKKKDFDVSKTEKNNSHDAASESKFSTFRSATDESREPLSPSASPGKRDKKSSPKIKLPMKNFLPKRMRETPRCSVDCV</sequence>
<evidence type="ECO:0000313" key="5">
    <source>
        <dbReference type="EMBL" id="KAK2548301.1"/>
    </source>
</evidence>
<feature type="compositionally biased region" description="Basic and acidic residues" evidence="3">
    <location>
        <begin position="336"/>
        <end position="348"/>
    </location>
</feature>
<dbReference type="PANTHER" id="PTHR22906">
    <property type="entry name" value="PROPERDIN"/>
    <property type="match status" value="1"/>
</dbReference>
<name>A0AAD9PSX0_ACRCE</name>
<keyword evidence="2" id="KW-1015">Disulfide bond</keyword>
<dbReference type="FunFam" id="2.20.100.10:FF:000001">
    <property type="entry name" value="semaphorin-5A isoform X1"/>
    <property type="match status" value="1"/>
</dbReference>
<keyword evidence="4" id="KW-0472">Membrane</keyword>
<dbReference type="AlphaFoldDB" id="A0AAD9PSX0"/>
<dbReference type="InterPro" id="IPR036383">
    <property type="entry name" value="TSP1_rpt_sf"/>
</dbReference>
<reference evidence="5" key="1">
    <citation type="journal article" date="2023" name="G3 (Bethesda)">
        <title>Whole genome assembly and annotation of the endangered Caribbean coral Acropora cervicornis.</title>
        <authorList>
            <person name="Selwyn J.D."/>
            <person name="Vollmer S.V."/>
        </authorList>
    </citation>
    <scope>NUCLEOTIDE SEQUENCE</scope>
    <source>
        <strain evidence="5">K2</strain>
    </source>
</reference>
<keyword evidence="6" id="KW-1185">Reference proteome</keyword>
<dbReference type="EMBL" id="JARQWQ010000150">
    <property type="protein sequence ID" value="KAK2548301.1"/>
    <property type="molecule type" value="Genomic_DNA"/>
</dbReference>
<evidence type="ECO:0000256" key="4">
    <source>
        <dbReference type="SAM" id="Phobius"/>
    </source>
</evidence>
<keyword evidence="4" id="KW-1133">Transmembrane helix</keyword>
<comment type="caution">
    <text evidence="5">The sequence shown here is derived from an EMBL/GenBank/DDBJ whole genome shotgun (WGS) entry which is preliminary data.</text>
</comment>
<keyword evidence="1" id="KW-0677">Repeat</keyword>
<evidence type="ECO:0000256" key="1">
    <source>
        <dbReference type="ARBA" id="ARBA00022737"/>
    </source>
</evidence>
<dbReference type="Proteomes" id="UP001249851">
    <property type="component" value="Unassembled WGS sequence"/>
</dbReference>
<evidence type="ECO:0000256" key="3">
    <source>
        <dbReference type="SAM" id="MobiDB-lite"/>
    </source>
</evidence>
<accession>A0AAD9PSX0</accession>